<dbReference type="InterPro" id="IPR001563">
    <property type="entry name" value="Peptidase_S10"/>
</dbReference>
<evidence type="ECO:0000256" key="2">
    <source>
        <dbReference type="SAM" id="SignalP"/>
    </source>
</evidence>
<dbReference type="SUPFAM" id="SSF53474">
    <property type="entry name" value="alpha/beta-Hydrolases"/>
    <property type="match status" value="1"/>
</dbReference>
<name>A0A8B8KNV0_ABRPR</name>
<dbReference type="InterPro" id="IPR029058">
    <property type="entry name" value="AB_hydrolase_fold"/>
</dbReference>
<gene>
    <name evidence="4" type="primary">LOC113857378</name>
</gene>
<dbReference type="PRINTS" id="PR00724">
    <property type="entry name" value="CRBOXYPTASEC"/>
</dbReference>
<reference evidence="4" key="2">
    <citation type="submission" date="2025-08" db="UniProtKB">
        <authorList>
            <consortium name="RefSeq"/>
        </authorList>
    </citation>
    <scope>IDENTIFICATION</scope>
    <source>
        <tissue evidence="4">Young leaves</tissue>
    </source>
</reference>
<feature type="chain" id="PRO_5034313762" evidence="2">
    <location>
        <begin position="24"/>
        <end position="419"/>
    </location>
</feature>
<dbReference type="GeneID" id="113857378"/>
<keyword evidence="2" id="KW-0732">Signal</keyword>
<dbReference type="GO" id="GO:0006508">
    <property type="term" value="P:proteolysis"/>
    <property type="evidence" value="ECO:0007669"/>
    <property type="project" value="InterPro"/>
</dbReference>
<dbReference type="Pfam" id="PF00450">
    <property type="entry name" value="Peptidase_S10"/>
    <property type="match status" value="2"/>
</dbReference>
<protein>
    <submittedName>
        <fullName evidence="4">Serine carboxypeptidase-like 7</fullName>
    </submittedName>
</protein>
<dbReference type="GO" id="GO:0019748">
    <property type="term" value="P:secondary metabolic process"/>
    <property type="evidence" value="ECO:0007669"/>
    <property type="project" value="TreeGrafter"/>
</dbReference>
<evidence type="ECO:0000313" key="3">
    <source>
        <dbReference type="Proteomes" id="UP000694853"/>
    </source>
</evidence>
<dbReference type="RefSeq" id="XP_027344993.1">
    <property type="nucleotide sequence ID" value="XM_027489192.1"/>
</dbReference>
<dbReference type="Proteomes" id="UP000694853">
    <property type="component" value="Unplaced"/>
</dbReference>
<evidence type="ECO:0000256" key="1">
    <source>
        <dbReference type="ARBA" id="ARBA00009431"/>
    </source>
</evidence>
<dbReference type="GO" id="GO:0016747">
    <property type="term" value="F:acyltransferase activity, transferring groups other than amino-acyl groups"/>
    <property type="evidence" value="ECO:0007669"/>
    <property type="project" value="TreeGrafter"/>
</dbReference>
<dbReference type="AlphaFoldDB" id="A0A8B8KNV0"/>
<accession>A0A8B8KNV0</accession>
<sequence>MARVSKAWCILVTTLHLLHIASSNFIVKSLPGFGHLPFTLETGYVGVGEREEVQLFYYFVESERSPMNDPLLLWLIGGPGCSGLSGFLYENGPLMLNYDKVNGTIPELRLNPNSWSKVLNILYVDAPIGTGFSYSKTQQGCYTNDKQTVEHIYDFLQKWLVDHPKFQSNPAYIGGGSYSGLFVPPLVQKVHEGYKAGYFPLLNFKGFVLASPLLDTYLDFNARVQFAQQRTLISNELYESMKANCNGDYININPNNTNCMSDYEVYSEKDKYALGDMWANDPNVHKNLNVREGTKGGVRRCNITDAFIDAYTKNVPSVVEYLQNLTTTDLRSLIYIGDLDMITPYVSTHSIIKSQNMKLSSSWRAWFIGGEVAGYTEEYKRNEYHLTYATVKGGSHVVQYQKPREAYEIIRRWFSYYDI</sequence>
<comment type="similarity">
    <text evidence="1">Belongs to the peptidase S10 family.</text>
</comment>
<dbReference type="OrthoDB" id="443318at2759"/>
<evidence type="ECO:0000313" key="4">
    <source>
        <dbReference type="RefSeq" id="XP_027344993.1"/>
    </source>
</evidence>
<dbReference type="GO" id="GO:0004185">
    <property type="term" value="F:serine-type carboxypeptidase activity"/>
    <property type="evidence" value="ECO:0007669"/>
    <property type="project" value="InterPro"/>
</dbReference>
<dbReference type="Gene3D" id="3.40.50.12670">
    <property type="match status" value="1"/>
</dbReference>
<dbReference type="FunFam" id="3.40.50.1820:FF:000072">
    <property type="entry name" value="Serine carboxypeptidase-like 19"/>
    <property type="match status" value="1"/>
</dbReference>
<keyword evidence="3" id="KW-1185">Reference proteome</keyword>
<dbReference type="PANTHER" id="PTHR11802:SF413">
    <property type="entry name" value="PEPTIDASE S10, SERINE CARBOXYPEPTIDASE, ALPHA_BETA HYDROLASE-RELATED"/>
    <property type="match status" value="1"/>
</dbReference>
<feature type="signal peptide" evidence="2">
    <location>
        <begin position="1"/>
        <end position="23"/>
    </location>
</feature>
<proteinExistence type="inferred from homology"/>
<dbReference type="PANTHER" id="PTHR11802">
    <property type="entry name" value="SERINE PROTEASE FAMILY S10 SERINE CARBOXYPEPTIDASE"/>
    <property type="match status" value="1"/>
</dbReference>
<dbReference type="Gene3D" id="3.40.50.1820">
    <property type="entry name" value="alpha/beta hydrolase"/>
    <property type="match status" value="1"/>
</dbReference>
<organism evidence="3 4">
    <name type="scientific">Abrus precatorius</name>
    <name type="common">Indian licorice</name>
    <name type="synonym">Glycine abrus</name>
    <dbReference type="NCBI Taxonomy" id="3816"/>
    <lineage>
        <taxon>Eukaryota</taxon>
        <taxon>Viridiplantae</taxon>
        <taxon>Streptophyta</taxon>
        <taxon>Embryophyta</taxon>
        <taxon>Tracheophyta</taxon>
        <taxon>Spermatophyta</taxon>
        <taxon>Magnoliopsida</taxon>
        <taxon>eudicotyledons</taxon>
        <taxon>Gunneridae</taxon>
        <taxon>Pentapetalae</taxon>
        <taxon>rosids</taxon>
        <taxon>fabids</taxon>
        <taxon>Fabales</taxon>
        <taxon>Fabaceae</taxon>
        <taxon>Papilionoideae</taxon>
        <taxon>50 kb inversion clade</taxon>
        <taxon>NPAAA clade</taxon>
        <taxon>indigoferoid/millettioid clade</taxon>
        <taxon>Abreae</taxon>
        <taxon>Abrus</taxon>
    </lineage>
</organism>
<reference evidence="3" key="1">
    <citation type="journal article" date="2019" name="Toxins">
        <title>Detection of Abrin-Like and Prepropulchellin-Like Toxin Genes and Transcripts Using Whole Genome Sequencing and Full-Length Transcript Sequencing of Abrus precatorius.</title>
        <authorList>
            <person name="Hovde B.T."/>
            <person name="Daligault H.E."/>
            <person name="Hanschen E.R."/>
            <person name="Kunde Y.A."/>
            <person name="Johnson M.B."/>
            <person name="Starkenburg S.R."/>
            <person name="Johnson S.L."/>
        </authorList>
    </citation>
    <scope>NUCLEOTIDE SEQUENCE [LARGE SCALE GENOMIC DNA]</scope>
</reference>
<dbReference type="KEGG" id="aprc:113857378"/>